<dbReference type="Proteomes" id="UP000241421">
    <property type="component" value="Unassembled WGS sequence"/>
</dbReference>
<keyword evidence="4" id="KW-0175">Coiled coil</keyword>
<dbReference type="Pfam" id="PF02518">
    <property type="entry name" value="HATPase_c"/>
    <property type="match status" value="1"/>
</dbReference>
<dbReference type="PANTHER" id="PTHR43065:SF47">
    <property type="match status" value="1"/>
</dbReference>
<dbReference type="CDD" id="cd00082">
    <property type="entry name" value="HisKA"/>
    <property type="match status" value="1"/>
</dbReference>
<dbReference type="RefSeq" id="WP_106758325.1">
    <property type="nucleotide sequence ID" value="NZ_PXWF02000242.1"/>
</dbReference>
<evidence type="ECO:0000313" key="7">
    <source>
        <dbReference type="Proteomes" id="UP000241421"/>
    </source>
</evidence>
<dbReference type="InterPro" id="IPR003661">
    <property type="entry name" value="HisK_dim/P_dom"/>
</dbReference>
<dbReference type="SUPFAM" id="SSF55781">
    <property type="entry name" value="GAF domain-like"/>
    <property type="match status" value="2"/>
</dbReference>
<dbReference type="EC" id="2.7.13.3" evidence="2"/>
<evidence type="ECO:0000256" key="2">
    <source>
        <dbReference type="ARBA" id="ARBA00012438"/>
    </source>
</evidence>
<evidence type="ECO:0000256" key="4">
    <source>
        <dbReference type="SAM" id="Coils"/>
    </source>
</evidence>
<keyword evidence="7" id="KW-1185">Reference proteome</keyword>
<feature type="coiled-coil region" evidence="4">
    <location>
        <begin position="363"/>
        <end position="394"/>
    </location>
</feature>
<dbReference type="GO" id="GO:0000155">
    <property type="term" value="F:phosphorelay sensor kinase activity"/>
    <property type="evidence" value="ECO:0007669"/>
    <property type="project" value="InterPro"/>
</dbReference>
<sequence length="659" mass="72033">MESRLNRLEAVQAMLLEIGRSSSTCSDITEFIRSVHRSLGRIMYAANFYVALADRADNTVRFVYFVDELDPVPDPDAKVTLASASESPTAWVILNRETLVMTADEQNARLADGQPWGAGSEAEHWMGCPLLDHQHQILGAVVIQSYRKEQTFSEEDQALFALIASHVSSALQGLQSMDRLERAVQERTALLAHEVAERGRAETVQHALYEIANLSASAVDAAGLSASLHGIISALIVAENFLIALYHPETGEISIPYFVDQKDAEAPVKRFRYGVGMSSYVLSTRQASLHDAASYARLVADGLIKEPLGNVEIASWMGAPMLVHEQPYGVIIVQSYDPAIVYTQADLELLAFMASHVAVAIARMQADRAIRKAKDRLEHQNAALNSALGALREAQGELVRQEKLASLGRLVAGVAHEINTPLGICVTATSHLVQELKLTREELEAGEMTEESLQQFLEIIDQSLRIMTTNTQRAAALVRSFKQVAVDQSSDDIRSFNLKTYLGEVLLSLQPKLKGRPITVEVECAPDITLDSFPGAVSQIVTNMVVNSLVHGFERDQAGLIRIAARLERDHVLLEYSDDGAGMDGDTLAKLFDPFFTTRRGQGGSGLGAHILYNLVTGPLGGTVKVESAPGQGLRYCMRFPRSRRAARAESELESDTGN</sequence>
<organism evidence="6 7">
    <name type="scientific">Massilia glaciei</name>
    <dbReference type="NCBI Taxonomy" id="1524097"/>
    <lineage>
        <taxon>Bacteria</taxon>
        <taxon>Pseudomonadati</taxon>
        <taxon>Pseudomonadota</taxon>
        <taxon>Betaproteobacteria</taxon>
        <taxon>Burkholderiales</taxon>
        <taxon>Oxalobacteraceae</taxon>
        <taxon>Telluria group</taxon>
        <taxon>Massilia</taxon>
    </lineage>
</organism>
<dbReference type="PANTHER" id="PTHR43065">
    <property type="entry name" value="SENSOR HISTIDINE KINASE"/>
    <property type="match status" value="1"/>
</dbReference>
<dbReference type="InterPro" id="IPR003594">
    <property type="entry name" value="HATPase_dom"/>
</dbReference>
<keyword evidence="6" id="KW-0418">Kinase</keyword>
<keyword evidence="6" id="KW-0808">Transferase</keyword>
<dbReference type="InterPro" id="IPR003018">
    <property type="entry name" value="GAF"/>
</dbReference>
<keyword evidence="3" id="KW-0597">Phosphoprotein</keyword>
<proteinExistence type="predicted"/>
<dbReference type="InterPro" id="IPR004358">
    <property type="entry name" value="Sig_transdc_His_kin-like_C"/>
</dbReference>
<dbReference type="Gene3D" id="1.10.287.130">
    <property type="match status" value="1"/>
</dbReference>
<name>A0A2U2HJ07_9BURK</name>
<accession>A0A2U2HJ07</accession>
<dbReference type="SMART" id="SM00065">
    <property type="entry name" value="GAF"/>
    <property type="match status" value="2"/>
</dbReference>
<dbReference type="PRINTS" id="PR00344">
    <property type="entry name" value="BCTRLSENSOR"/>
</dbReference>
<dbReference type="SMART" id="SM00388">
    <property type="entry name" value="HisKA"/>
    <property type="match status" value="1"/>
</dbReference>
<gene>
    <name evidence="6" type="ORF">C7C56_015740</name>
</gene>
<dbReference type="PROSITE" id="PS50109">
    <property type="entry name" value="HIS_KIN"/>
    <property type="match status" value="1"/>
</dbReference>
<dbReference type="SUPFAM" id="SSF47384">
    <property type="entry name" value="Homodimeric domain of signal transducing histidine kinase"/>
    <property type="match status" value="1"/>
</dbReference>
<dbReference type="EMBL" id="PXWF02000242">
    <property type="protein sequence ID" value="PWF46691.1"/>
    <property type="molecule type" value="Genomic_DNA"/>
</dbReference>
<evidence type="ECO:0000256" key="3">
    <source>
        <dbReference type="ARBA" id="ARBA00022553"/>
    </source>
</evidence>
<dbReference type="AlphaFoldDB" id="A0A2U2HJ07"/>
<feature type="domain" description="Histidine kinase" evidence="5">
    <location>
        <begin position="413"/>
        <end position="644"/>
    </location>
</feature>
<reference evidence="6 7" key="1">
    <citation type="submission" date="2018-04" db="EMBL/GenBank/DDBJ databases">
        <title>Massilia violaceinigra sp. nov., a novel purple-pigmented bacterium isolated from Tianshan glacier, Xinjiang, China.</title>
        <authorList>
            <person name="Wang H."/>
        </authorList>
    </citation>
    <scope>NUCLEOTIDE SEQUENCE [LARGE SCALE GENOMIC DNA]</scope>
    <source>
        <strain evidence="6 7">B448-2</strain>
    </source>
</reference>
<comment type="catalytic activity">
    <reaction evidence="1">
        <text>ATP + protein L-histidine = ADP + protein N-phospho-L-histidine.</text>
        <dbReference type="EC" id="2.7.13.3"/>
    </reaction>
</comment>
<protein>
    <recommendedName>
        <fullName evidence="2">histidine kinase</fullName>
        <ecNumber evidence="2">2.7.13.3</ecNumber>
    </recommendedName>
</protein>
<dbReference type="InterPro" id="IPR036097">
    <property type="entry name" value="HisK_dim/P_sf"/>
</dbReference>
<dbReference type="SMART" id="SM00387">
    <property type="entry name" value="HATPase_c"/>
    <property type="match status" value="1"/>
</dbReference>
<dbReference type="SUPFAM" id="SSF55874">
    <property type="entry name" value="ATPase domain of HSP90 chaperone/DNA topoisomerase II/histidine kinase"/>
    <property type="match status" value="1"/>
</dbReference>
<dbReference type="Pfam" id="PF13185">
    <property type="entry name" value="GAF_2"/>
    <property type="match status" value="2"/>
</dbReference>
<dbReference type="Gene3D" id="3.30.565.10">
    <property type="entry name" value="Histidine kinase-like ATPase, C-terminal domain"/>
    <property type="match status" value="1"/>
</dbReference>
<dbReference type="InterPro" id="IPR005467">
    <property type="entry name" value="His_kinase_dom"/>
</dbReference>
<evidence type="ECO:0000256" key="1">
    <source>
        <dbReference type="ARBA" id="ARBA00000085"/>
    </source>
</evidence>
<dbReference type="InterPro" id="IPR029016">
    <property type="entry name" value="GAF-like_dom_sf"/>
</dbReference>
<comment type="caution">
    <text evidence="6">The sequence shown here is derived from an EMBL/GenBank/DDBJ whole genome shotgun (WGS) entry which is preliminary data.</text>
</comment>
<dbReference type="InterPro" id="IPR036890">
    <property type="entry name" value="HATPase_C_sf"/>
</dbReference>
<evidence type="ECO:0000313" key="6">
    <source>
        <dbReference type="EMBL" id="PWF46691.1"/>
    </source>
</evidence>
<evidence type="ECO:0000259" key="5">
    <source>
        <dbReference type="PROSITE" id="PS50109"/>
    </source>
</evidence>
<dbReference type="Gene3D" id="3.30.450.40">
    <property type="match status" value="2"/>
</dbReference>
<dbReference type="OrthoDB" id="9812260at2"/>